<dbReference type="PANTHER" id="PTHR11654">
    <property type="entry name" value="OLIGOPEPTIDE TRANSPORTER-RELATED"/>
    <property type="match status" value="1"/>
</dbReference>
<dbReference type="Proteomes" id="UP001454036">
    <property type="component" value="Unassembled WGS sequence"/>
</dbReference>
<feature type="transmembrane region" description="Helical" evidence="2">
    <location>
        <begin position="130"/>
        <end position="150"/>
    </location>
</feature>
<sequence length="174" mass="18367">MDPPQQSENTKGAQPKASRSRGGWITFPFIMATMAGLSLAAGGWVSNLIVYLIEEFNIKSIRAAKIYNFVNGCITLFPIVGAIIADSFLGCFSVGIVVLVLTAAIKTLRPLGCSTASSNMCQDPSDIQRAILYSGLALASLGIGGTRFTIGPMGAVEIEGIFKCLKMQGIETPS</sequence>
<evidence type="ECO:0000313" key="4">
    <source>
        <dbReference type="Proteomes" id="UP001454036"/>
    </source>
</evidence>
<organism evidence="3 4">
    <name type="scientific">Lithospermum erythrorhizon</name>
    <name type="common">Purple gromwell</name>
    <name type="synonym">Lithospermum officinale var. erythrorhizon</name>
    <dbReference type="NCBI Taxonomy" id="34254"/>
    <lineage>
        <taxon>Eukaryota</taxon>
        <taxon>Viridiplantae</taxon>
        <taxon>Streptophyta</taxon>
        <taxon>Embryophyta</taxon>
        <taxon>Tracheophyta</taxon>
        <taxon>Spermatophyta</taxon>
        <taxon>Magnoliopsida</taxon>
        <taxon>eudicotyledons</taxon>
        <taxon>Gunneridae</taxon>
        <taxon>Pentapetalae</taxon>
        <taxon>asterids</taxon>
        <taxon>lamiids</taxon>
        <taxon>Boraginales</taxon>
        <taxon>Boraginaceae</taxon>
        <taxon>Boraginoideae</taxon>
        <taxon>Lithospermeae</taxon>
        <taxon>Lithospermum</taxon>
    </lineage>
</organism>
<name>A0AAV3RUK1_LITER</name>
<comment type="similarity">
    <text evidence="1">Belongs to the major facilitator superfamily. Phosphate:H(+) symporter (TC 2.A.1.9) family.</text>
</comment>
<gene>
    <name evidence="3" type="ORF">LIER_32701</name>
</gene>
<evidence type="ECO:0000256" key="1">
    <source>
        <dbReference type="ARBA" id="ARBA00044504"/>
    </source>
</evidence>
<feature type="transmembrane region" description="Helical" evidence="2">
    <location>
        <begin position="91"/>
        <end position="109"/>
    </location>
</feature>
<dbReference type="InterPro" id="IPR036259">
    <property type="entry name" value="MFS_trans_sf"/>
</dbReference>
<keyword evidence="4" id="KW-1185">Reference proteome</keyword>
<dbReference type="EMBL" id="BAABME010012682">
    <property type="protein sequence ID" value="GAA0185413.1"/>
    <property type="molecule type" value="Genomic_DNA"/>
</dbReference>
<dbReference type="AlphaFoldDB" id="A0AAV3RUK1"/>
<proteinExistence type="inferred from homology"/>
<feature type="transmembrane region" description="Helical" evidence="2">
    <location>
        <begin position="66"/>
        <end position="85"/>
    </location>
</feature>
<dbReference type="Gene3D" id="1.20.1250.20">
    <property type="entry name" value="MFS general substrate transporter like domains"/>
    <property type="match status" value="1"/>
</dbReference>
<keyword evidence="2" id="KW-1133">Transmembrane helix</keyword>
<reference evidence="3 4" key="1">
    <citation type="submission" date="2024-01" db="EMBL/GenBank/DDBJ databases">
        <title>The complete chloroplast genome sequence of Lithospermum erythrorhizon: insights into the phylogenetic relationship among Boraginaceae species and the maternal lineages of purple gromwells.</title>
        <authorList>
            <person name="Okada T."/>
            <person name="Watanabe K."/>
        </authorList>
    </citation>
    <scope>NUCLEOTIDE SEQUENCE [LARGE SCALE GENOMIC DNA]</scope>
</reference>
<keyword evidence="2" id="KW-0472">Membrane</keyword>
<keyword evidence="2" id="KW-0812">Transmembrane</keyword>
<evidence type="ECO:0000256" key="2">
    <source>
        <dbReference type="SAM" id="Phobius"/>
    </source>
</evidence>
<accession>A0AAV3RUK1</accession>
<evidence type="ECO:0000313" key="3">
    <source>
        <dbReference type="EMBL" id="GAA0185413.1"/>
    </source>
</evidence>
<protein>
    <submittedName>
        <fullName evidence="3">Transporter</fullName>
    </submittedName>
</protein>
<comment type="caution">
    <text evidence="3">The sequence shown here is derived from an EMBL/GenBank/DDBJ whole genome shotgun (WGS) entry which is preliminary data.</text>
</comment>
<feature type="transmembrane region" description="Helical" evidence="2">
    <location>
        <begin position="29"/>
        <end position="54"/>
    </location>
</feature>